<dbReference type="Proteomes" id="UP000472270">
    <property type="component" value="Unassembled WGS sequence"/>
</dbReference>
<evidence type="ECO:0000313" key="3">
    <source>
        <dbReference type="Proteomes" id="UP000472270"/>
    </source>
</evidence>
<protein>
    <submittedName>
        <fullName evidence="2">Uncharacterized protein</fullName>
    </submittedName>
</protein>
<comment type="similarity">
    <text evidence="1">Belongs to the dynein light chain Tctex-type family.</text>
</comment>
<proteinExistence type="inferred from homology"/>
<evidence type="ECO:0000256" key="1">
    <source>
        <dbReference type="ARBA" id="ARBA00005361"/>
    </source>
</evidence>
<name>A0A673KGE1_9TELE</name>
<reference evidence="2" key="2">
    <citation type="submission" date="2025-09" db="UniProtKB">
        <authorList>
            <consortium name="Ensembl"/>
        </authorList>
    </citation>
    <scope>IDENTIFICATION</scope>
</reference>
<dbReference type="Ensembl" id="ENSSRHT00000067307.1">
    <property type="protein sequence ID" value="ENSSRHP00000065507.1"/>
    <property type="gene ID" value="ENSSRHG00000032614.1"/>
</dbReference>
<dbReference type="Gene3D" id="3.30.1140.40">
    <property type="entry name" value="Tctex-1"/>
    <property type="match status" value="1"/>
</dbReference>
<keyword evidence="3" id="KW-1185">Reference proteome</keyword>
<organism evidence="2 3">
    <name type="scientific">Sinocyclocheilus rhinocerous</name>
    <dbReference type="NCBI Taxonomy" id="307959"/>
    <lineage>
        <taxon>Eukaryota</taxon>
        <taxon>Metazoa</taxon>
        <taxon>Chordata</taxon>
        <taxon>Craniata</taxon>
        <taxon>Vertebrata</taxon>
        <taxon>Euteleostomi</taxon>
        <taxon>Actinopterygii</taxon>
        <taxon>Neopterygii</taxon>
        <taxon>Teleostei</taxon>
        <taxon>Ostariophysi</taxon>
        <taxon>Cypriniformes</taxon>
        <taxon>Cyprinidae</taxon>
        <taxon>Cyprininae</taxon>
        <taxon>Sinocyclocheilus</taxon>
    </lineage>
</organism>
<evidence type="ECO:0000313" key="2">
    <source>
        <dbReference type="Ensembl" id="ENSSRHP00000065507.1"/>
    </source>
</evidence>
<dbReference type="InterPro" id="IPR005334">
    <property type="entry name" value="Tctex-1-like"/>
</dbReference>
<reference evidence="2" key="1">
    <citation type="submission" date="2025-08" db="UniProtKB">
        <authorList>
            <consortium name="Ensembl"/>
        </authorList>
    </citation>
    <scope>IDENTIFICATION</scope>
</reference>
<accession>A0A673KGE1</accession>
<dbReference type="AlphaFoldDB" id="A0A673KGE1"/>
<dbReference type="InterPro" id="IPR038586">
    <property type="entry name" value="Tctex-1-like_sf"/>
</dbReference>
<sequence>TAILYFYSQTTFVVDEITTVIKVVRIYYMTSLCRYERMSSMVPVMFPQIHSLLFVHQVTCIILQKNGAGLHTASSCFWDNSTDGKTLEDWVISVFGLAI</sequence>
<dbReference type="Pfam" id="PF03645">
    <property type="entry name" value="Tctex-1"/>
    <property type="match status" value="1"/>
</dbReference>